<dbReference type="InterPro" id="IPR029045">
    <property type="entry name" value="ClpP/crotonase-like_dom_sf"/>
</dbReference>
<evidence type="ECO:0000313" key="3">
    <source>
        <dbReference type="EMBL" id="CAD7243927.1"/>
    </source>
</evidence>
<dbReference type="InterPro" id="IPR011762">
    <property type="entry name" value="COA_CT_N"/>
</dbReference>
<evidence type="ECO:0000256" key="1">
    <source>
        <dbReference type="SAM" id="Phobius"/>
    </source>
</evidence>
<keyword evidence="1" id="KW-0472">Membrane</keyword>
<dbReference type="GO" id="GO:0003989">
    <property type="term" value="F:acetyl-CoA carboxylase activity"/>
    <property type="evidence" value="ECO:0007669"/>
    <property type="project" value="InterPro"/>
</dbReference>
<dbReference type="GO" id="GO:0005524">
    <property type="term" value="F:ATP binding"/>
    <property type="evidence" value="ECO:0007669"/>
    <property type="project" value="InterPro"/>
</dbReference>
<dbReference type="InterPro" id="IPR049076">
    <property type="entry name" value="ACCA"/>
</dbReference>
<dbReference type="PANTHER" id="PTHR45728:SF3">
    <property type="entry name" value="ACETYL-COA CARBOXYLASE"/>
    <property type="match status" value="1"/>
</dbReference>
<keyword evidence="1" id="KW-1133">Transmembrane helix</keyword>
<dbReference type="SUPFAM" id="SSF52096">
    <property type="entry name" value="ClpP/crotonase"/>
    <property type="match status" value="1"/>
</dbReference>
<dbReference type="InterPro" id="IPR034733">
    <property type="entry name" value="AcCoA_carboxyl_beta"/>
</dbReference>
<dbReference type="Proteomes" id="UP000677054">
    <property type="component" value="Unassembled WGS sequence"/>
</dbReference>
<dbReference type="AlphaFoldDB" id="A0A7R9A190"/>
<sequence>MTAMCSRGRMGGINIGSGRNAFEEYEDIFRVRYQFGKGSGILKAYAAMVMTIDLLWLYNISPLVQVYVRRAYVSYEIHCLRHLDIGLETCVVQFSFLLPTSHPNRVVHARVFASQEEPGGSPSSGPLERLSLSHALALECDSCIRMGVMAAFTNFQDLGEHFQEFMELLLDSETYSPRIVLDNSEAFSPPDRNSLSLGPTSGFVDRASNAKVKNEEPSFILNVAVRLNHESDDKHLSCCCEEFCQAHLDSLKKFSVRRITFVLLVKYCHPKYFTFRARDGFIEDRIYRHLEPSLAFQLEINRMSTYNLEALPTSNQKMHLYLGKAKVRRQFKDTSWIFHGIRGVAKGQEVTDYRFFVRSIIRHSDLVTKEASFEYMQNEGERLLLEAMDELEVAFSHPLAKRTDCNHIFLNFVPCVIMDPSKIEESVRSMVLRYGPRLWKLRVLQAELKINIRTSPSSKNIPIRLCLANESGYYLDVCLYKEVPDPRTGVMRFEAFGGKQGALNGLPISAPYMTKDYLQLKRFHAQSNGTTYVYDFPDMFRQSVERQWHKFSQSHPQAKLEIPGTVMTCVELVMDKSMGNVIEQKRLPGENQVGMVAWKMRLHTPEYPEGRDLVVIANDITHQIGSFGPGEDELFLKASQLARSLGIPRIYLAANSGARIGLAEEIKHLFRIAWEDLEEPNKDKIISEAYCIIYVHLRLMMMMAESMWIFDQL</sequence>
<feature type="transmembrane region" description="Helical" evidence="1">
    <location>
        <begin position="40"/>
        <end position="58"/>
    </location>
</feature>
<reference evidence="3" key="1">
    <citation type="submission" date="2020-11" db="EMBL/GenBank/DDBJ databases">
        <authorList>
            <person name="Tran Van P."/>
        </authorList>
    </citation>
    <scope>NUCLEOTIDE SEQUENCE</scope>
</reference>
<dbReference type="PROSITE" id="PS50980">
    <property type="entry name" value="COA_CT_NTER"/>
    <property type="match status" value="1"/>
</dbReference>
<name>A0A7R9A190_9CRUS</name>
<dbReference type="Pfam" id="PF08326">
    <property type="entry name" value="ACC_central"/>
    <property type="match status" value="1"/>
</dbReference>
<dbReference type="OrthoDB" id="14612at2759"/>
<feature type="domain" description="CoA carboxyltransferase N-terminal" evidence="2">
    <location>
        <begin position="511"/>
        <end position="713"/>
    </location>
</feature>
<keyword evidence="4" id="KW-1185">Reference proteome</keyword>
<organism evidence="3">
    <name type="scientific">Darwinula stevensoni</name>
    <dbReference type="NCBI Taxonomy" id="69355"/>
    <lineage>
        <taxon>Eukaryota</taxon>
        <taxon>Metazoa</taxon>
        <taxon>Ecdysozoa</taxon>
        <taxon>Arthropoda</taxon>
        <taxon>Crustacea</taxon>
        <taxon>Oligostraca</taxon>
        <taxon>Ostracoda</taxon>
        <taxon>Podocopa</taxon>
        <taxon>Podocopida</taxon>
        <taxon>Darwinulocopina</taxon>
        <taxon>Darwinuloidea</taxon>
        <taxon>Darwinulidae</taxon>
        <taxon>Darwinula</taxon>
    </lineage>
</organism>
<proteinExistence type="predicted"/>
<dbReference type="Pfam" id="PF01039">
    <property type="entry name" value="Carboxyl_trans"/>
    <property type="match status" value="1"/>
</dbReference>
<evidence type="ECO:0000313" key="4">
    <source>
        <dbReference type="Proteomes" id="UP000677054"/>
    </source>
</evidence>
<dbReference type="InterPro" id="IPR013537">
    <property type="entry name" value="AcCoA_COase_cen"/>
</dbReference>
<dbReference type="EMBL" id="LR900043">
    <property type="protein sequence ID" value="CAD7243927.1"/>
    <property type="molecule type" value="Genomic_DNA"/>
</dbReference>
<dbReference type="Gene3D" id="3.90.226.10">
    <property type="entry name" value="2-enoyl-CoA Hydratase, Chain A, domain 1"/>
    <property type="match status" value="1"/>
</dbReference>
<dbReference type="GO" id="GO:0006633">
    <property type="term" value="P:fatty acid biosynthetic process"/>
    <property type="evidence" value="ECO:0007669"/>
    <property type="project" value="InterPro"/>
</dbReference>
<dbReference type="EMBL" id="CAJPEV010000526">
    <property type="protein sequence ID" value="CAG0886140.1"/>
    <property type="molecule type" value="Genomic_DNA"/>
</dbReference>
<protein>
    <recommendedName>
        <fullName evidence="2">CoA carboxyltransferase N-terminal domain-containing protein</fullName>
    </recommendedName>
</protein>
<keyword evidence="1" id="KW-0812">Transmembrane</keyword>
<gene>
    <name evidence="3" type="ORF">DSTB1V02_LOCUS3834</name>
</gene>
<accession>A0A7R9A190</accession>
<evidence type="ECO:0000259" key="2">
    <source>
        <dbReference type="PROSITE" id="PS50980"/>
    </source>
</evidence>
<dbReference type="GO" id="GO:0005739">
    <property type="term" value="C:mitochondrion"/>
    <property type="evidence" value="ECO:0007669"/>
    <property type="project" value="TreeGrafter"/>
</dbReference>
<dbReference type="PANTHER" id="PTHR45728">
    <property type="entry name" value="ACETYL-COA CARBOXYLASE, ISOFORM A"/>
    <property type="match status" value="1"/>
</dbReference>